<evidence type="ECO:0000313" key="2">
    <source>
        <dbReference type="Proteomes" id="UP000649739"/>
    </source>
</evidence>
<dbReference type="InterPro" id="IPR004401">
    <property type="entry name" value="YbaB/EbfC"/>
</dbReference>
<reference evidence="1" key="1">
    <citation type="journal article" date="2014" name="Int. J. Syst. Evol. Microbiol.">
        <title>Complete genome sequence of Corynebacterium casei LMG S-19264T (=DSM 44701T), isolated from a smear-ripened cheese.</title>
        <authorList>
            <consortium name="US DOE Joint Genome Institute (JGI-PGF)"/>
            <person name="Walter F."/>
            <person name="Albersmeier A."/>
            <person name="Kalinowski J."/>
            <person name="Ruckert C."/>
        </authorList>
    </citation>
    <scope>NUCLEOTIDE SEQUENCE</scope>
    <source>
        <strain evidence="1">JCM 3090</strain>
    </source>
</reference>
<accession>A0A8J3BAU1</accession>
<evidence type="ECO:0008006" key="3">
    <source>
        <dbReference type="Google" id="ProtNLM"/>
    </source>
</evidence>
<protein>
    <recommendedName>
        <fullName evidence="3">YbaB/EbfC DNA-binding family protein</fullName>
    </recommendedName>
</protein>
<comment type="caution">
    <text evidence="1">The sequence shown here is derived from an EMBL/GenBank/DDBJ whole genome shotgun (WGS) entry which is preliminary data.</text>
</comment>
<proteinExistence type="predicted"/>
<keyword evidence="2" id="KW-1185">Reference proteome</keyword>
<dbReference type="EMBL" id="BMQB01000010">
    <property type="protein sequence ID" value="GGK05636.1"/>
    <property type="molecule type" value="Genomic_DNA"/>
</dbReference>
<organism evidence="1 2">
    <name type="scientific">Pilimelia anulata</name>
    <dbReference type="NCBI Taxonomy" id="53371"/>
    <lineage>
        <taxon>Bacteria</taxon>
        <taxon>Bacillati</taxon>
        <taxon>Actinomycetota</taxon>
        <taxon>Actinomycetes</taxon>
        <taxon>Micromonosporales</taxon>
        <taxon>Micromonosporaceae</taxon>
        <taxon>Pilimelia</taxon>
    </lineage>
</organism>
<dbReference type="RefSeq" id="WP_189171684.1">
    <property type="nucleotide sequence ID" value="NZ_BMQB01000010.1"/>
</dbReference>
<dbReference type="InterPro" id="IPR036894">
    <property type="entry name" value="YbaB-like_sf"/>
</dbReference>
<sequence length="135" mass="14258">MRHSGDRDANRGLAARVDETYGRFERARAGAEALRRELATLRVSVSSPDASVRATVDARGRLVDLHLDAQRCVGIDPAILARLITATVGEAAERATGQVRSHVAAHLPESPAAPDLIADADAAPLLARYTAGSPE</sequence>
<reference evidence="1" key="2">
    <citation type="submission" date="2020-09" db="EMBL/GenBank/DDBJ databases">
        <authorList>
            <person name="Sun Q."/>
            <person name="Ohkuma M."/>
        </authorList>
    </citation>
    <scope>NUCLEOTIDE SEQUENCE</scope>
    <source>
        <strain evidence="1">JCM 3090</strain>
    </source>
</reference>
<gene>
    <name evidence="1" type="ORF">GCM10010123_39460</name>
</gene>
<dbReference type="Pfam" id="PF02575">
    <property type="entry name" value="YbaB_DNA_bd"/>
    <property type="match status" value="1"/>
</dbReference>
<dbReference type="AlphaFoldDB" id="A0A8J3BAU1"/>
<name>A0A8J3BAU1_9ACTN</name>
<dbReference type="Gene3D" id="3.30.1310.10">
    <property type="entry name" value="Nucleoid-associated protein YbaB-like domain"/>
    <property type="match status" value="1"/>
</dbReference>
<evidence type="ECO:0000313" key="1">
    <source>
        <dbReference type="EMBL" id="GGK05636.1"/>
    </source>
</evidence>
<dbReference type="SUPFAM" id="SSF82607">
    <property type="entry name" value="YbaB-like"/>
    <property type="match status" value="1"/>
</dbReference>
<dbReference type="GO" id="GO:0003677">
    <property type="term" value="F:DNA binding"/>
    <property type="evidence" value="ECO:0007669"/>
    <property type="project" value="InterPro"/>
</dbReference>
<dbReference type="Proteomes" id="UP000649739">
    <property type="component" value="Unassembled WGS sequence"/>
</dbReference>